<sequence length="95" mass="10233">MPFTKVITAAAVFALLGSGAVLAQSHNGPKIYAYHSQHNYCPAGLQPVTMDGVICCGVPNQHITYQRALAHPVKKRVRHVRQTSCPVGTKGCTFD</sequence>
<feature type="signal peptide" evidence="1">
    <location>
        <begin position="1"/>
        <end position="23"/>
    </location>
</feature>
<protein>
    <submittedName>
        <fullName evidence="2">Uncharacterized protein</fullName>
    </submittedName>
</protein>
<evidence type="ECO:0000256" key="1">
    <source>
        <dbReference type="SAM" id="SignalP"/>
    </source>
</evidence>
<evidence type="ECO:0000313" key="2">
    <source>
        <dbReference type="EMBL" id="APX11023.1"/>
    </source>
</evidence>
<keyword evidence="3" id="KW-1185">Reference proteome</keyword>
<dbReference type="OrthoDB" id="7875085at2"/>
<gene>
    <name evidence="2" type="ORF">BWR18_04455</name>
</gene>
<dbReference type="Proteomes" id="UP000186336">
    <property type="component" value="Chromosome"/>
</dbReference>
<dbReference type="STRING" id="299262.BWR18_04455"/>
<organism evidence="2 3">
    <name type="scientific">Tateyamaria omphalii</name>
    <dbReference type="NCBI Taxonomy" id="299262"/>
    <lineage>
        <taxon>Bacteria</taxon>
        <taxon>Pseudomonadati</taxon>
        <taxon>Pseudomonadota</taxon>
        <taxon>Alphaproteobacteria</taxon>
        <taxon>Rhodobacterales</taxon>
        <taxon>Roseobacteraceae</taxon>
        <taxon>Tateyamaria</taxon>
    </lineage>
</organism>
<keyword evidence="1" id="KW-0732">Signal</keyword>
<dbReference type="KEGG" id="tom:BWR18_04455"/>
<name>A0A1P8MSQ7_9RHOB</name>
<feature type="chain" id="PRO_5013179264" evidence="1">
    <location>
        <begin position="24"/>
        <end position="95"/>
    </location>
</feature>
<reference evidence="2 3" key="1">
    <citation type="submission" date="2017-01" db="EMBL/GenBank/DDBJ databases">
        <title>Complete genome of Tateyamaria omphalii DOK1-4 isolated from seawater in Dokdo.</title>
        <authorList>
            <person name="Kim J.H."/>
            <person name="Chi W.-J."/>
        </authorList>
    </citation>
    <scope>NUCLEOTIDE SEQUENCE [LARGE SCALE GENOMIC DNA]</scope>
    <source>
        <strain evidence="2 3">DOK1-4</strain>
    </source>
</reference>
<accession>A0A1P8MSQ7</accession>
<dbReference type="EMBL" id="CP019312">
    <property type="protein sequence ID" value="APX11023.1"/>
    <property type="molecule type" value="Genomic_DNA"/>
</dbReference>
<dbReference type="AlphaFoldDB" id="A0A1P8MSQ7"/>
<proteinExistence type="predicted"/>
<evidence type="ECO:0000313" key="3">
    <source>
        <dbReference type="Proteomes" id="UP000186336"/>
    </source>
</evidence>
<dbReference type="RefSeq" id="WP_076626889.1">
    <property type="nucleotide sequence ID" value="NZ_CP019312.1"/>
</dbReference>